<protein>
    <submittedName>
        <fullName evidence="9">TRAP transporter large permease</fullName>
    </submittedName>
</protein>
<feature type="transmembrane region" description="Helical" evidence="7">
    <location>
        <begin position="240"/>
        <end position="258"/>
    </location>
</feature>
<organism evidence="9 10">
    <name type="scientific">Niallia endozanthoxylica</name>
    <dbReference type="NCBI Taxonomy" id="2036016"/>
    <lineage>
        <taxon>Bacteria</taxon>
        <taxon>Bacillati</taxon>
        <taxon>Bacillota</taxon>
        <taxon>Bacilli</taxon>
        <taxon>Bacillales</taxon>
        <taxon>Bacillaceae</taxon>
        <taxon>Niallia</taxon>
    </lineage>
</organism>
<keyword evidence="5 7" id="KW-1133">Transmembrane helix</keyword>
<evidence type="ECO:0000313" key="9">
    <source>
        <dbReference type="EMBL" id="KAA9027008.1"/>
    </source>
</evidence>
<feature type="transmembrane region" description="Helical" evidence="7">
    <location>
        <begin position="395"/>
        <end position="419"/>
    </location>
</feature>
<evidence type="ECO:0000259" key="8">
    <source>
        <dbReference type="Pfam" id="PF06808"/>
    </source>
</evidence>
<keyword evidence="6 7" id="KW-0472">Membrane</keyword>
<name>A0A5J5HX90_9BACI</name>
<dbReference type="GO" id="GO:0005886">
    <property type="term" value="C:plasma membrane"/>
    <property type="evidence" value="ECO:0007669"/>
    <property type="project" value="UniProtKB-SubCell"/>
</dbReference>
<keyword evidence="3" id="KW-0997">Cell inner membrane</keyword>
<keyword evidence="4 7" id="KW-0812">Transmembrane</keyword>
<dbReference type="PIRSF" id="PIRSF006066">
    <property type="entry name" value="HI0050"/>
    <property type="match status" value="1"/>
</dbReference>
<dbReference type="PANTHER" id="PTHR33362:SF2">
    <property type="entry name" value="TRAP TRANSPORTER LARGE PERMEASE PROTEIN"/>
    <property type="match status" value="1"/>
</dbReference>
<reference evidence="9 10" key="1">
    <citation type="submission" date="2019-09" db="EMBL/GenBank/DDBJ databases">
        <title>Whole genome sequences of isolates from the Mars Exploration Rovers.</title>
        <authorList>
            <person name="Seuylemezian A."/>
            <person name="Vaishampayan P."/>
        </authorList>
    </citation>
    <scope>NUCLEOTIDE SEQUENCE [LARGE SCALE GENOMIC DNA]</scope>
    <source>
        <strain evidence="9 10">MER_TA_151</strain>
    </source>
</reference>
<evidence type="ECO:0000256" key="3">
    <source>
        <dbReference type="ARBA" id="ARBA00022519"/>
    </source>
</evidence>
<evidence type="ECO:0000256" key="4">
    <source>
        <dbReference type="ARBA" id="ARBA00022692"/>
    </source>
</evidence>
<keyword evidence="2" id="KW-1003">Cell membrane</keyword>
<feature type="transmembrane region" description="Helical" evidence="7">
    <location>
        <begin position="357"/>
        <end position="383"/>
    </location>
</feature>
<dbReference type="GO" id="GO:0022857">
    <property type="term" value="F:transmembrane transporter activity"/>
    <property type="evidence" value="ECO:0007669"/>
    <property type="project" value="TreeGrafter"/>
</dbReference>
<evidence type="ECO:0000256" key="7">
    <source>
        <dbReference type="SAM" id="Phobius"/>
    </source>
</evidence>
<evidence type="ECO:0000256" key="5">
    <source>
        <dbReference type="ARBA" id="ARBA00022989"/>
    </source>
</evidence>
<evidence type="ECO:0000256" key="2">
    <source>
        <dbReference type="ARBA" id="ARBA00022475"/>
    </source>
</evidence>
<feature type="transmembrane region" description="Helical" evidence="7">
    <location>
        <begin position="303"/>
        <end position="325"/>
    </location>
</feature>
<feature type="transmembrane region" description="Helical" evidence="7">
    <location>
        <begin position="47"/>
        <end position="65"/>
    </location>
</feature>
<dbReference type="NCBIfam" id="TIGR00786">
    <property type="entry name" value="dctM"/>
    <property type="match status" value="1"/>
</dbReference>
<gene>
    <name evidence="9" type="ORF">F4V44_06750</name>
</gene>
<sequence length="424" mass="45514">MLIMFLSFVILLFLGVPIAYVLGISSLLYILFSGDMLLLESASHRVYSGIQNFGMLAIPLFIFVGEVMNSGGITKRLISFCQVILGHFRGGLAYVNVVANMFLASILGSANAQTAMMSRVMVPAMEKEGYKKEFSSALTVSSALLGPIIPPSLVFIIYGVTAEASIAKMFLGGIIPGFLIGGGLILLIAAISKKEKFPKADRASFKTVVKSFVNVIPALSIPAIILIGILSGVFTATESAAVAALIAMLIGWLLYKELKLKELPKILMNTALNTAIVTFIVAMASLFSWILTFERIPNQVADFLISISDSPFVFLLLINIIFLIVGMFLDGMAAMIILVPILLPVAVQFGIDPIQFGIILCVNLTIGLITPPVGTALFIASSMSNIKIERLSRTLIPFIGVALVALVIITYIPAVTLWIPSLFG</sequence>
<dbReference type="AlphaFoldDB" id="A0A5J5HX90"/>
<keyword evidence="10" id="KW-1185">Reference proteome</keyword>
<proteinExistence type="predicted"/>
<feature type="transmembrane region" description="Helical" evidence="7">
    <location>
        <begin position="134"/>
        <end position="158"/>
    </location>
</feature>
<evidence type="ECO:0000256" key="1">
    <source>
        <dbReference type="ARBA" id="ARBA00004429"/>
    </source>
</evidence>
<dbReference type="EMBL" id="VYKL01000014">
    <property type="protein sequence ID" value="KAA9027008.1"/>
    <property type="molecule type" value="Genomic_DNA"/>
</dbReference>
<comment type="subcellular location">
    <subcellularLocation>
        <location evidence="1">Cell inner membrane</location>
        <topology evidence="1">Multi-pass membrane protein</topology>
    </subcellularLocation>
</comment>
<dbReference type="InterPro" id="IPR010656">
    <property type="entry name" value="DctM"/>
</dbReference>
<dbReference type="Proteomes" id="UP000326671">
    <property type="component" value="Unassembled WGS sequence"/>
</dbReference>
<feature type="transmembrane region" description="Helical" evidence="7">
    <location>
        <begin position="212"/>
        <end position="234"/>
    </location>
</feature>
<dbReference type="Pfam" id="PF06808">
    <property type="entry name" value="DctM"/>
    <property type="match status" value="1"/>
</dbReference>
<evidence type="ECO:0000256" key="6">
    <source>
        <dbReference type="ARBA" id="ARBA00023136"/>
    </source>
</evidence>
<dbReference type="PANTHER" id="PTHR33362">
    <property type="entry name" value="SIALIC ACID TRAP TRANSPORTER PERMEASE PROTEIN SIAT-RELATED"/>
    <property type="match status" value="1"/>
</dbReference>
<feature type="transmembrane region" description="Helical" evidence="7">
    <location>
        <begin position="270"/>
        <end position="291"/>
    </location>
</feature>
<accession>A0A5J5HX90</accession>
<feature type="transmembrane region" description="Helical" evidence="7">
    <location>
        <begin position="170"/>
        <end position="191"/>
    </location>
</feature>
<dbReference type="InterPro" id="IPR004681">
    <property type="entry name" value="TRAP_DctM"/>
</dbReference>
<dbReference type="OrthoDB" id="9785600at2"/>
<feature type="transmembrane region" description="Helical" evidence="7">
    <location>
        <begin position="332"/>
        <end position="351"/>
    </location>
</feature>
<evidence type="ECO:0000313" key="10">
    <source>
        <dbReference type="Proteomes" id="UP000326671"/>
    </source>
</evidence>
<feature type="domain" description="TRAP C4-dicarboxylate transport system permease DctM subunit" evidence="8">
    <location>
        <begin position="5"/>
        <end position="414"/>
    </location>
</feature>
<comment type="caution">
    <text evidence="9">The sequence shown here is derived from an EMBL/GenBank/DDBJ whole genome shotgun (WGS) entry which is preliminary data.</text>
</comment>